<keyword evidence="2" id="KW-1185">Reference proteome</keyword>
<evidence type="ECO:0000313" key="1">
    <source>
        <dbReference type="EMBL" id="GMG98294.1"/>
    </source>
</evidence>
<comment type="caution">
    <text evidence="1">The sequence shown here is derived from an EMBL/GenBank/DDBJ whole genome shotgun (WGS) entry which is preliminary data.</text>
</comment>
<name>A0AAD3RWF4_NEPGR</name>
<organism evidence="1 2">
    <name type="scientific">Nepenthes gracilis</name>
    <name type="common">Slender pitcher plant</name>
    <dbReference type="NCBI Taxonomy" id="150966"/>
    <lineage>
        <taxon>Eukaryota</taxon>
        <taxon>Viridiplantae</taxon>
        <taxon>Streptophyta</taxon>
        <taxon>Embryophyta</taxon>
        <taxon>Tracheophyta</taxon>
        <taxon>Spermatophyta</taxon>
        <taxon>Magnoliopsida</taxon>
        <taxon>eudicotyledons</taxon>
        <taxon>Gunneridae</taxon>
        <taxon>Pentapetalae</taxon>
        <taxon>Caryophyllales</taxon>
        <taxon>Nepenthaceae</taxon>
        <taxon>Nepenthes</taxon>
    </lineage>
</organism>
<sequence>MLLSFQKTLLSLQKSFLRLQKLFFFHIIISKFLCNNGDPLSEKAPTRSAASSETPVTASITEALYHDGWNLFSAKKFGGNLKLKKETMSFIISISCRGN</sequence>
<reference evidence="1" key="1">
    <citation type="submission" date="2023-05" db="EMBL/GenBank/DDBJ databases">
        <title>Nepenthes gracilis genome sequencing.</title>
        <authorList>
            <person name="Fukushima K."/>
        </authorList>
    </citation>
    <scope>NUCLEOTIDE SEQUENCE</scope>
    <source>
        <strain evidence="1">SING2019-196</strain>
    </source>
</reference>
<proteinExistence type="predicted"/>
<dbReference type="AlphaFoldDB" id="A0AAD3RWF4"/>
<protein>
    <submittedName>
        <fullName evidence="1">Uncharacterized protein</fullName>
    </submittedName>
</protein>
<gene>
    <name evidence="1" type="ORF">Nepgr_000134</name>
</gene>
<dbReference type="EMBL" id="BSYO01000001">
    <property type="protein sequence ID" value="GMG98294.1"/>
    <property type="molecule type" value="Genomic_DNA"/>
</dbReference>
<evidence type="ECO:0000313" key="2">
    <source>
        <dbReference type="Proteomes" id="UP001279734"/>
    </source>
</evidence>
<dbReference type="Proteomes" id="UP001279734">
    <property type="component" value="Unassembled WGS sequence"/>
</dbReference>
<accession>A0AAD3RWF4</accession>